<dbReference type="OrthoDB" id="17255at2759"/>
<dbReference type="GO" id="GO:0030170">
    <property type="term" value="F:pyridoxal phosphate binding"/>
    <property type="evidence" value="ECO:0007669"/>
    <property type="project" value="InterPro"/>
</dbReference>
<dbReference type="GO" id="GO:0030151">
    <property type="term" value="F:molybdenum ion binding"/>
    <property type="evidence" value="ECO:0007669"/>
    <property type="project" value="InterPro"/>
</dbReference>
<dbReference type="EMBL" id="GL883014">
    <property type="protein sequence ID" value="EGG19654.1"/>
    <property type="molecule type" value="Genomic_DNA"/>
</dbReference>
<dbReference type="RefSeq" id="XP_004357948.1">
    <property type="nucleotide sequence ID" value="XM_004357891.1"/>
</dbReference>
<dbReference type="InterPro" id="IPR005302">
    <property type="entry name" value="MoCF_Sase_C"/>
</dbReference>
<proteinExistence type="predicted"/>
<dbReference type="Pfam" id="PF03476">
    <property type="entry name" value="MOSC_N"/>
    <property type="match status" value="1"/>
</dbReference>
<dbReference type="SUPFAM" id="SSF141673">
    <property type="entry name" value="MOSC N-terminal domain-like"/>
    <property type="match status" value="1"/>
</dbReference>
<dbReference type="AlphaFoldDB" id="F4PXZ4"/>
<reference evidence="3" key="1">
    <citation type="journal article" date="2011" name="Genome Res.">
        <title>Phylogeny-wide analysis of social amoeba genomes highlights ancient origins for complex intercellular communication.</title>
        <authorList>
            <person name="Heidel A.J."/>
            <person name="Lawal H.M."/>
            <person name="Felder M."/>
            <person name="Schilde C."/>
            <person name="Helps N.R."/>
            <person name="Tunggal B."/>
            <person name="Rivero F."/>
            <person name="John U."/>
            <person name="Schleicher M."/>
            <person name="Eichinger L."/>
            <person name="Platzer M."/>
            <person name="Noegel A.A."/>
            <person name="Schaap P."/>
            <person name="Gloeckner G."/>
        </authorList>
    </citation>
    <scope>NUCLEOTIDE SEQUENCE [LARGE SCALE GENOMIC DNA]</scope>
    <source>
        <strain evidence="3">SH3</strain>
    </source>
</reference>
<dbReference type="Pfam" id="PF03473">
    <property type="entry name" value="MOSC"/>
    <property type="match status" value="1"/>
</dbReference>
<dbReference type="OMA" id="ARQYPQM"/>
<dbReference type="InterPro" id="IPR011037">
    <property type="entry name" value="Pyrv_Knase-like_insert_dom_sf"/>
</dbReference>
<dbReference type="GO" id="GO:0003824">
    <property type="term" value="F:catalytic activity"/>
    <property type="evidence" value="ECO:0007669"/>
    <property type="project" value="InterPro"/>
</dbReference>
<accession>F4PXZ4</accession>
<name>F4PXZ4_CACFS</name>
<organism evidence="2 3">
    <name type="scientific">Cavenderia fasciculata</name>
    <name type="common">Slime mold</name>
    <name type="synonym">Dictyostelium fasciculatum</name>
    <dbReference type="NCBI Taxonomy" id="261658"/>
    <lineage>
        <taxon>Eukaryota</taxon>
        <taxon>Amoebozoa</taxon>
        <taxon>Evosea</taxon>
        <taxon>Eumycetozoa</taxon>
        <taxon>Dictyostelia</taxon>
        <taxon>Acytosteliales</taxon>
        <taxon>Cavenderiaceae</taxon>
        <taxon>Cavenderia</taxon>
    </lineage>
</organism>
<dbReference type="SUPFAM" id="SSF50800">
    <property type="entry name" value="PK beta-barrel domain-like"/>
    <property type="match status" value="1"/>
</dbReference>
<dbReference type="GeneID" id="14871791"/>
<sequence>MSSVQSSNTALLLALPLAIATLSAFYYYKKYYAPQSSKKSNSDSIIRVGKIIIYPIKSCQGIEVKRANIDKYGIINDRRWMLHHEGRFMSQRTTPKMANIGVAFNADETELIVRMEGMEDLVVPVLDENRLVIDSAVWKDDVKALDCGDTAGEWFTRALGKDGIRLLQVPPPSVYHRRVSTQWTKKLIVEDHNKEHVANPQQVTDQEYDQFQQAFVDSSQVMMLSQASIDDLNIHITETRKKNKEEQKPNLTHKRFRPNLLLVGTDAYEEDSYDIVRVGGMIFRKVNRVARCKLTTVADEKGVLDPYGDNEPLRTLGSYRKIGNGLFLGTHFVHDDPDQGELCVGDRVDVIRSSKPWVELDK</sequence>
<feature type="domain" description="MOSC" evidence="1">
    <location>
        <begin position="197"/>
        <end position="351"/>
    </location>
</feature>
<gene>
    <name evidence="2" type="ORF">DFA_00232</name>
</gene>
<dbReference type="PROSITE" id="PS51340">
    <property type="entry name" value="MOSC"/>
    <property type="match status" value="1"/>
</dbReference>
<keyword evidence="3" id="KW-1185">Reference proteome</keyword>
<dbReference type="InterPro" id="IPR005303">
    <property type="entry name" value="MOCOS_middle"/>
</dbReference>
<dbReference type="PANTHER" id="PTHR14237">
    <property type="entry name" value="MOLYBDOPTERIN COFACTOR SULFURASE MOSC"/>
    <property type="match status" value="1"/>
</dbReference>
<evidence type="ECO:0000313" key="3">
    <source>
        <dbReference type="Proteomes" id="UP000007797"/>
    </source>
</evidence>
<evidence type="ECO:0000313" key="2">
    <source>
        <dbReference type="EMBL" id="EGG19654.1"/>
    </source>
</evidence>
<dbReference type="Proteomes" id="UP000007797">
    <property type="component" value="Unassembled WGS sequence"/>
</dbReference>
<evidence type="ECO:0000259" key="1">
    <source>
        <dbReference type="PROSITE" id="PS51340"/>
    </source>
</evidence>
<dbReference type="STRING" id="1054147.F4PXZ4"/>
<protein>
    <submittedName>
        <fullName evidence="2">Molybdenum cofactor sulfurase domain-containing protein</fullName>
    </submittedName>
</protein>
<dbReference type="PANTHER" id="PTHR14237:SF19">
    <property type="entry name" value="MITOCHONDRIAL AMIDOXIME REDUCING COMPONENT 1"/>
    <property type="match status" value="1"/>
</dbReference>
<dbReference type="KEGG" id="dfa:DFA_00232"/>